<keyword evidence="1" id="KW-1003">Cell membrane</keyword>
<evidence type="ECO:0000256" key="2">
    <source>
        <dbReference type="ARBA" id="ARBA00022729"/>
    </source>
</evidence>
<evidence type="ECO:0000256" key="4">
    <source>
        <dbReference type="ARBA" id="ARBA00023139"/>
    </source>
</evidence>
<reference evidence="7" key="1">
    <citation type="submission" date="2021-07" db="EMBL/GenBank/DDBJ databases">
        <title>Xylan utilisation by Bifidobacterium pseudocatenulatum.</title>
        <authorList>
            <person name="Watanabe Y."/>
        </authorList>
    </citation>
    <scope>NUCLEOTIDE SEQUENCE</scope>
    <source>
        <strain evidence="7">YIT12824</strain>
    </source>
</reference>
<dbReference type="Pfam" id="PF01547">
    <property type="entry name" value="SBP_bac_1"/>
    <property type="match status" value="1"/>
</dbReference>
<evidence type="ECO:0000256" key="1">
    <source>
        <dbReference type="ARBA" id="ARBA00022475"/>
    </source>
</evidence>
<keyword evidence="2 6" id="KW-0732">Signal</keyword>
<dbReference type="SUPFAM" id="SSF53850">
    <property type="entry name" value="Periplasmic binding protein-like II"/>
    <property type="match status" value="1"/>
</dbReference>
<dbReference type="RefSeq" id="WP_065434938.1">
    <property type="nucleotide sequence ID" value="NZ_BCYB01000030.1"/>
</dbReference>
<dbReference type="PANTHER" id="PTHR43649:SF33">
    <property type="entry name" value="POLYGALACTURONAN_RHAMNOGALACTURONAN-BINDING PROTEIN YTCQ"/>
    <property type="match status" value="1"/>
</dbReference>
<evidence type="ECO:0000256" key="6">
    <source>
        <dbReference type="SAM" id="SignalP"/>
    </source>
</evidence>
<accession>A0AAW4TWM7</accession>
<dbReference type="Gene3D" id="3.40.190.10">
    <property type="entry name" value="Periplasmic binding protein-like II"/>
    <property type="match status" value="2"/>
</dbReference>
<gene>
    <name evidence="7" type="ORF">KZP06_00555</name>
</gene>
<dbReference type="AlphaFoldDB" id="A0AAW4TWM7"/>
<dbReference type="EMBL" id="JAHXEI010000001">
    <property type="protein sequence ID" value="MCB4879250.1"/>
    <property type="molecule type" value="Genomic_DNA"/>
</dbReference>
<comment type="caution">
    <text evidence="7">The sequence shown here is derived from an EMBL/GenBank/DDBJ whole genome shotgun (WGS) entry which is preliminary data.</text>
</comment>
<keyword evidence="5" id="KW-0449">Lipoprotein</keyword>
<dbReference type="Proteomes" id="UP001197735">
    <property type="component" value="Unassembled WGS sequence"/>
</dbReference>
<protein>
    <submittedName>
        <fullName evidence="7">ABC transporter substrate-binding protein</fullName>
    </submittedName>
</protein>
<dbReference type="PANTHER" id="PTHR43649">
    <property type="entry name" value="ARABINOSE-BINDING PROTEIN-RELATED"/>
    <property type="match status" value="1"/>
</dbReference>
<organism evidence="7 8">
    <name type="scientific">Bifidobacterium pseudocatenulatum</name>
    <dbReference type="NCBI Taxonomy" id="28026"/>
    <lineage>
        <taxon>Bacteria</taxon>
        <taxon>Bacillati</taxon>
        <taxon>Actinomycetota</taxon>
        <taxon>Actinomycetes</taxon>
        <taxon>Bifidobacteriales</taxon>
        <taxon>Bifidobacteriaceae</taxon>
        <taxon>Bifidobacterium</taxon>
    </lineage>
</organism>
<keyword evidence="3" id="KW-0472">Membrane</keyword>
<evidence type="ECO:0000313" key="8">
    <source>
        <dbReference type="Proteomes" id="UP001197735"/>
    </source>
</evidence>
<evidence type="ECO:0000256" key="5">
    <source>
        <dbReference type="ARBA" id="ARBA00023288"/>
    </source>
</evidence>
<keyword evidence="4" id="KW-0564">Palmitate</keyword>
<feature type="signal peptide" evidence="6">
    <location>
        <begin position="1"/>
        <end position="20"/>
    </location>
</feature>
<evidence type="ECO:0000256" key="3">
    <source>
        <dbReference type="ARBA" id="ARBA00023136"/>
    </source>
</evidence>
<dbReference type="InterPro" id="IPR006059">
    <property type="entry name" value="SBP"/>
</dbReference>
<evidence type="ECO:0000313" key="7">
    <source>
        <dbReference type="EMBL" id="MCB4879250.1"/>
    </source>
</evidence>
<sequence>MNLKKIVAAGVAAACMMGMAACGGSDSSSQSTDLQYKDITLGETGKDIKANLKLYSNRTDMLKDDYSGTTWKQYLAEFNEMYPNIKISIEGGTDYANSALTRLQGGDWGDIMMIPAVDKSELGNYFLSYGSLDDVKKEVKYATDKAYDNKVYGIASTGNASGIVYNKKVFKDAGIDKLPTTPDEFISDLKAIKEKTKAIPLYTNYAAGWTMGAWDDYIGGTATGDAKYLNQVLEHTKNPFKDPGDGTHAYNVYKILYDAVADGLTEDDYSTTDWESSKGKMNNGEIATMVLGSWAVSQMQAAGDNAEDVGYMPFPITVDGKQYASSGPDYAFGINKKASADNQEASMIFVKWMTEKSNFAYNEGGIPISANDDKLPDLYANFKDVELIADEPAKSGEEDLFNDLNSDSELNLKNGGDARVQGIVEHAANKDQTYDELVQEWNQKWNDALDSEGVDAK</sequence>
<name>A0AAW4TWM7_BIFPS</name>
<dbReference type="PROSITE" id="PS51257">
    <property type="entry name" value="PROKAR_LIPOPROTEIN"/>
    <property type="match status" value="1"/>
</dbReference>
<feature type="chain" id="PRO_5043901992" evidence="6">
    <location>
        <begin position="21"/>
        <end position="457"/>
    </location>
</feature>
<proteinExistence type="predicted"/>
<dbReference type="InterPro" id="IPR050490">
    <property type="entry name" value="Bact_solute-bd_prot1"/>
</dbReference>